<comment type="caution">
    <text evidence="1">The sequence shown here is derived from an EMBL/GenBank/DDBJ whole genome shotgun (WGS) entry which is preliminary data.</text>
</comment>
<accession>A0ABQ3Y0I5</accession>
<dbReference type="RefSeq" id="WP_203761420.1">
    <property type="nucleotide sequence ID" value="NZ_BAAABO010000029.1"/>
</dbReference>
<name>A0ABQ3Y0I5_9ACTN</name>
<dbReference type="EMBL" id="BOMI01000034">
    <property type="protein sequence ID" value="GID73497.1"/>
    <property type="molecule type" value="Genomic_DNA"/>
</dbReference>
<organism evidence="1 2">
    <name type="scientific">Paractinoplanes deccanensis</name>
    <dbReference type="NCBI Taxonomy" id="113561"/>
    <lineage>
        <taxon>Bacteria</taxon>
        <taxon>Bacillati</taxon>
        <taxon>Actinomycetota</taxon>
        <taxon>Actinomycetes</taxon>
        <taxon>Micromonosporales</taxon>
        <taxon>Micromonosporaceae</taxon>
        <taxon>Paractinoplanes</taxon>
    </lineage>
</organism>
<evidence type="ECO:0000313" key="2">
    <source>
        <dbReference type="Proteomes" id="UP000609879"/>
    </source>
</evidence>
<evidence type="ECO:0000313" key="1">
    <source>
        <dbReference type="EMBL" id="GID73497.1"/>
    </source>
</evidence>
<protein>
    <submittedName>
        <fullName evidence="1">Uncharacterized protein</fullName>
    </submittedName>
</protein>
<proteinExistence type="predicted"/>
<keyword evidence="2" id="KW-1185">Reference proteome</keyword>
<sequence>MGGLNRENPIRAAEWRDLAAAQPDFTTMTTAEARVPSGIRRIACPPVTCWTGHPVPFFVNEDVIEVHYADAAVLHRMTQLAASLNAKAVTHDDDPVDSTLDG</sequence>
<dbReference type="Proteomes" id="UP000609879">
    <property type="component" value="Unassembled WGS sequence"/>
</dbReference>
<gene>
    <name evidence="1" type="ORF">Ade02nite_21380</name>
</gene>
<reference evidence="1 2" key="1">
    <citation type="submission" date="2021-01" db="EMBL/GenBank/DDBJ databases">
        <title>Whole genome shotgun sequence of Actinoplanes deccanensis NBRC 13994.</title>
        <authorList>
            <person name="Komaki H."/>
            <person name="Tamura T."/>
        </authorList>
    </citation>
    <scope>NUCLEOTIDE SEQUENCE [LARGE SCALE GENOMIC DNA]</scope>
    <source>
        <strain evidence="1 2">NBRC 13994</strain>
    </source>
</reference>